<organism evidence="2 3">
    <name type="scientific">Euplotes crassus</name>
    <dbReference type="NCBI Taxonomy" id="5936"/>
    <lineage>
        <taxon>Eukaryota</taxon>
        <taxon>Sar</taxon>
        <taxon>Alveolata</taxon>
        <taxon>Ciliophora</taxon>
        <taxon>Intramacronucleata</taxon>
        <taxon>Spirotrichea</taxon>
        <taxon>Hypotrichia</taxon>
        <taxon>Euplotida</taxon>
        <taxon>Euplotidae</taxon>
        <taxon>Moneuplotes</taxon>
    </lineage>
</organism>
<proteinExistence type="predicted"/>
<dbReference type="Proteomes" id="UP001295684">
    <property type="component" value="Unassembled WGS sequence"/>
</dbReference>
<feature type="region of interest" description="Disordered" evidence="1">
    <location>
        <begin position="165"/>
        <end position="187"/>
    </location>
</feature>
<keyword evidence="3" id="KW-1185">Reference proteome</keyword>
<protein>
    <submittedName>
        <fullName evidence="2">Uncharacterized protein</fullName>
    </submittedName>
</protein>
<reference evidence="2" key="1">
    <citation type="submission" date="2023-07" db="EMBL/GenBank/DDBJ databases">
        <authorList>
            <consortium name="AG Swart"/>
            <person name="Singh M."/>
            <person name="Singh A."/>
            <person name="Seah K."/>
            <person name="Emmerich C."/>
        </authorList>
    </citation>
    <scope>NUCLEOTIDE SEQUENCE</scope>
    <source>
        <strain evidence="2">DP1</strain>
    </source>
</reference>
<feature type="compositionally biased region" description="Polar residues" evidence="1">
    <location>
        <begin position="165"/>
        <end position="177"/>
    </location>
</feature>
<evidence type="ECO:0000313" key="2">
    <source>
        <dbReference type="EMBL" id="CAI2363754.1"/>
    </source>
</evidence>
<name>A0AAD1UE55_EUPCR</name>
<accession>A0AAD1UE55</accession>
<evidence type="ECO:0000256" key="1">
    <source>
        <dbReference type="SAM" id="MobiDB-lite"/>
    </source>
</evidence>
<sequence>METIRVKYDSKLLPKVINLSCQKTPIQLKISSLKMKFEGMAKLFRVNRGRKLRNSRFGAKSFIVRRRKPSKLNRKQNFFSITSPLRERRRRTRKTMQVPRVHVKSPPPNLNSGELLSPLGSDLEQEKERYMTIIMKAQNALRNNSRVFGSPCVLKKFLSERRSFKSQGNVRGQSFTSEGLEASGPGKRKKFLNKVNIRKLNITKKSASFTAKNMTS</sequence>
<comment type="caution">
    <text evidence="2">The sequence shown here is derived from an EMBL/GenBank/DDBJ whole genome shotgun (WGS) entry which is preliminary data.</text>
</comment>
<dbReference type="AlphaFoldDB" id="A0AAD1UE55"/>
<dbReference type="EMBL" id="CAMPGE010004902">
    <property type="protein sequence ID" value="CAI2363754.1"/>
    <property type="molecule type" value="Genomic_DNA"/>
</dbReference>
<feature type="region of interest" description="Disordered" evidence="1">
    <location>
        <begin position="87"/>
        <end position="115"/>
    </location>
</feature>
<gene>
    <name evidence="2" type="ORF">ECRASSUSDP1_LOCUS5091</name>
</gene>
<evidence type="ECO:0000313" key="3">
    <source>
        <dbReference type="Proteomes" id="UP001295684"/>
    </source>
</evidence>